<feature type="domain" description="Ribosomal RNA-processing protein 7 C-terminal" evidence="4">
    <location>
        <begin position="203"/>
        <end position="334"/>
    </location>
</feature>
<dbReference type="OrthoDB" id="5390at2759"/>
<evidence type="ECO:0000256" key="3">
    <source>
        <dbReference type="SAM" id="MobiDB-lite"/>
    </source>
</evidence>
<feature type="region of interest" description="Disordered" evidence="3">
    <location>
        <begin position="84"/>
        <end position="143"/>
    </location>
</feature>
<dbReference type="STRING" id="1314781.A0A165ENN3"/>
<keyword evidence="2" id="KW-0175">Coiled coil</keyword>
<dbReference type="InterPro" id="IPR040446">
    <property type="entry name" value="RRP7"/>
</dbReference>
<dbReference type="SUPFAM" id="SSF54928">
    <property type="entry name" value="RNA-binding domain, RBD"/>
    <property type="match status" value="1"/>
</dbReference>
<dbReference type="GO" id="GO:0034456">
    <property type="term" value="C:UTP-C complex"/>
    <property type="evidence" value="ECO:0007669"/>
    <property type="project" value="TreeGrafter"/>
</dbReference>
<dbReference type="Proteomes" id="UP000077266">
    <property type="component" value="Unassembled WGS sequence"/>
</dbReference>
<protein>
    <recommendedName>
        <fullName evidence="8">RRM domain-containing protein</fullName>
    </recommendedName>
</protein>
<dbReference type="Pfam" id="PF12923">
    <property type="entry name" value="RRP7"/>
    <property type="match status" value="1"/>
</dbReference>
<dbReference type="InterPro" id="IPR024326">
    <property type="entry name" value="RRP7_C"/>
</dbReference>
<feature type="coiled-coil region" evidence="2">
    <location>
        <begin position="273"/>
        <end position="328"/>
    </location>
</feature>
<feature type="region of interest" description="Disordered" evidence="3">
    <location>
        <begin position="167"/>
        <end position="188"/>
    </location>
</feature>
<evidence type="ECO:0000259" key="5">
    <source>
        <dbReference type="Pfam" id="PF17799"/>
    </source>
</evidence>
<evidence type="ECO:0000313" key="7">
    <source>
        <dbReference type="Proteomes" id="UP000077266"/>
    </source>
</evidence>
<keyword evidence="7" id="KW-1185">Reference proteome</keyword>
<name>A0A165ENN3_EXIGL</name>
<dbReference type="Gene3D" id="3.30.70.330">
    <property type="match status" value="1"/>
</dbReference>
<dbReference type="InterPro" id="IPR012677">
    <property type="entry name" value="Nucleotide-bd_a/b_plait_sf"/>
</dbReference>
<evidence type="ECO:0000313" key="6">
    <source>
        <dbReference type="EMBL" id="KZV87361.1"/>
    </source>
</evidence>
<organism evidence="6 7">
    <name type="scientific">Exidia glandulosa HHB12029</name>
    <dbReference type="NCBI Taxonomy" id="1314781"/>
    <lineage>
        <taxon>Eukaryota</taxon>
        <taxon>Fungi</taxon>
        <taxon>Dikarya</taxon>
        <taxon>Basidiomycota</taxon>
        <taxon>Agaricomycotina</taxon>
        <taxon>Agaricomycetes</taxon>
        <taxon>Auriculariales</taxon>
        <taxon>Exidiaceae</taxon>
        <taxon>Exidia</taxon>
    </lineage>
</organism>
<feature type="domain" description="Rrp7 RRM-like N-terminal" evidence="5">
    <location>
        <begin position="9"/>
        <end position="172"/>
    </location>
</feature>
<accession>A0A165ENN3</accession>
<dbReference type="InterPro" id="IPR040447">
    <property type="entry name" value="RRM_Rrp7"/>
</dbReference>
<dbReference type="GO" id="GO:0003676">
    <property type="term" value="F:nucleic acid binding"/>
    <property type="evidence" value="ECO:0007669"/>
    <property type="project" value="InterPro"/>
</dbReference>
<feature type="compositionally biased region" description="Acidic residues" evidence="3">
    <location>
        <begin position="86"/>
        <end position="108"/>
    </location>
</feature>
<gene>
    <name evidence="6" type="ORF">EXIGLDRAFT_680044</name>
</gene>
<evidence type="ECO:0000256" key="1">
    <source>
        <dbReference type="ARBA" id="ARBA00006110"/>
    </source>
</evidence>
<reference evidence="6 7" key="1">
    <citation type="journal article" date="2016" name="Mol. Biol. Evol.">
        <title>Comparative Genomics of Early-Diverging Mushroom-Forming Fungi Provides Insights into the Origins of Lignocellulose Decay Capabilities.</title>
        <authorList>
            <person name="Nagy L.G."/>
            <person name="Riley R."/>
            <person name="Tritt A."/>
            <person name="Adam C."/>
            <person name="Daum C."/>
            <person name="Floudas D."/>
            <person name="Sun H."/>
            <person name="Yadav J.S."/>
            <person name="Pangilinan J."/>
            <person name="Larsson K.H."/>
            <person name="Matsuura K."/>
            <person name="Barry K."/>
            <person name="Labutti K."/>
            <person name="Kuo R."/>
            <person name="Ohm R.A."/>
            <person name="Bhattacharya S.S."/>
            <person name="Shirouzu T."/>
            <person name="Yoshinaga Y."/>
            <person name="Martin F.M."/>
            <person name="Grigoriev I.V."/>
            <person name="Hibbett D.S."/>
        </authorList>
    </citation>
    <scope>NUCLEOTIDE SEQUENCE [LARGE SCALE GENOMIC DNA]</scope>
    <source>
        <strain evidence="6 7">HHB12029</strain>
    </source>
</reference>
<evidence type="ECO:0008006" key="8">
    <source>
        <dbReference type="Google" id="ProtNLM"/>
    </source>
</evidence>
<dbReference type="EMBL" id="KV426128">
    <property type="protein sequence ID" value="KZV87361.1"/>
    <property type="molecule type" value="Genomic_DNA"/>
</dbReference>
<dbReference type="GO" id="GO:0032545">
    <property type="term" value="C:CURI complex"/>
    <property type="evidence" value="ECO:0007669"/>
    <property type="project" value="TreeGrafter"/>
</dbReference>
<dbReference type="GO" id="GO:0000028">
    <property type="term" value="P:ribosomal small subunit assembly"/>
    <property type="evidence" value="ECO:0007669"/>
    <property type="project" value="TreeGrafter"/>
</dbReference>
<dbReference type="Gene3D" id="6.10.250.1770">
    <property type="match status" value="1"/>
</dbReference>
<dbReference type="AlphaFoldDB" id="A0A165ENN3"/>
<proteinExistence type="inferred from homology"/>
<dbReference type="PANTHER" id="PTHR13191:SF0">
    <property type="entry name" value="RIBOSOMAL RNA-PROCESSING PROTEIN 7 HOMOLOG A-RELATED"/>
    <property type="match status" value="1"/>
</dbReference>
<dbReference type="PANTHER" id="PTHR13191">
    <property type="entry name" value="RIBOSOMAL RNA PROCESSING PROTEIN 7-RELATED"/>
    <property type="match status" value="1"/>
</dbReference>
<sequence>MTATTATSVGGFTILPLRYSSSATHNIYVRAHAGSRPKGVPEGRALFLVNVPPDATEHELSTLFSSYGTVEKVLFSSFVVSHDELEGGDDDDEDVQDDAADDESESSSEDEHPRKKRKLDKGAKDKKKKPTAPPRVEPLLASSSLRTLRPSGSSAHLVFLDPSSLQRALSSLPPPKPPAWPAKTSNPEPSGLSYYAARHAALRPPLSTVLTHAESAILAYDWKLEKQKRIEKSKYKKGEEIVDEDGFTLVVRGGAYGQSVGGGVGVASKRFELAHNKEDEEAAKKKKKKKEKEGFYAFQVREKNLKEHAELRRKFEEDKKKVEEMQKKRAFVPY</sequence>
<dbReference type="Pfam" id="PF17799">
    <property type="entry name" value="RRM_Rrp7"/>
    <property type="match status" value="1"/>
</dbReference>
<dbReference type="InterPro" id="IPR035979">
    <property type="entry name" value="RBD_domain_sf"/>
</dbReference>
<feature type="compositionally biased region" description="Basic residues" evidence="3">
    <location>
        <begin position="114"/>
        <end position="130"/>
    </location>
</feature>
<evidence type="ECO:0000259" key="4">
    <source>
        <dbReference type="Pfam" id="PF12923"/>
    </source>
</evidence>
<dbReference type="GO" id="GO:0006364">
    <property type="term" value="P:rRNA processing"/>
    <property type="evidence" value="ECO:0007669"/>
    <property type="project" value="TreeGrafter"/>
</dbReference>
<comment type="similarity">
    <text evidence="1">Belongs to the RRP7 family.</text>
</comment>
<evidence type="ECO:0000256" key="2">
    <source>
        <dbReference type="SAM" id="Coils"/>
    </source>
</evidence>
<dbReference type="InParanoid" id="A0A165ENN3"/>